<dbReference type="SMART" id="SM00843">
    <property type="entry name" value="Ftsk_gamma"/>
    <property type="match status" value="1"/>
</dbReference>
<dbReference type="HAMAP" id="MF_00194">
    <property type="entry name" value="RdgC"/>
    <property type="match status" value="1"/>
</dbReference>
<dbReference type="PANTHER" id="PTHR38103">
    <property type="entry name" value="RECOMBINATION-ASSOCIATED PROTEIN RDGC"/>
    <property type="match status" value="1"/>
</dbReference>
<dbReference type="InterPro" id="IPR036390">
    <property type="entry name" value="WH_DNA-bd_sf"/>
</dbReference>
<proteinExistence type="inferred from homology"/>
<reference evidence="9" key="1">
    <citation type="journal article" date="2020" name="MBio">
        <title>Horizontal gene transfer to a defensive symbiont with a reduced genome amongst a multipartite beetle microbiome.</title>
        <authorList>
            <person name="Waterworth S.C."/>
            <person name="Florez L.V."/>
            <person name="Rees E.R."/>
            <person name="Hertweck C."/>
            <person name="Kaltenpoth M."/>
            <person name="Kwan J.C."/>
        </authorList>
    </citation>
    <scope>NUCLEOTIDE SEQUENCE [LARGE SCALE GENOMIC DNA]</scope>
</reference>
<dbReference type="InterPro" id="IPR007476">
    <property type="entry name" value="RdgC"/>
</dbReference>
<dbReference type="PANTHER" id="PTHR38103:SF1">
    <property type="entry name" value="RECOMBINATION-ASSOCIATED PROTEIN RDGC"/>
    <property type="match status" value="1"/>
</dbReference>
<dbReference type="Gene3D" id="1.10.10.10">
    <property type="entry name" value="Winged helix-like DNA-binding domain superfamily/Winged helix DNA-binding domain"/>
    <property type="match status" value="1"/>
</dbReference>
<feature type="domain" description="FtsK gamma" evidence="7">
    <location>
        <begin position="314"/>
        <end position="378"/>
    </location>
</feature>
<comment type="similarity">
    <text evidence="2 6">Belongs to the RdgC family.</text>
</comment>
<dbReference type="NCBIfam" id="NF001464">
    <property type="entry name" value="PRK00321.1-5"/>
    <property type="match status" value="1"/>
</dbReference>
<comment type="function">
    <text evidence="6">May be involved in recombination.</text>
</comment>
<dbReference type="Pfam" id="PF04381">
    <property type="entry name" value="RdgC"/>
    <property type="match status" value="1"/>
</dbReference>
<dbReference type="GO" id="GO:0005737">
    <property type="term" value="C:cytoplasm"/>
    <property type="evidence" value="ECO:0007669"/>
    <property type="project" value="UniProtKB-UniRule"/>
</dbReference>
<dbReference type="GO" id="GO:0006310">
    <property type="term" value="P:DNA recombination"/>
    <property type="evidence" value="ECO:0007669"/>
    <property type="project" value="UniProtKB-UniRule"/>
</dbReference>
<dbReference type="Proteomes" id="UP000462435">
    <property type="component" value="Unassembled WGS sequence"/>
</dbReference>
<protein>
    <recommendedName>
        <fullName evidence="3 6">Recombination-associated protein RdgC</fullName>
    </recommendedName>
</protein>
<evidence type="ECO:0000256" key="1">
    <source>
        <dbReference type="ARBA" id="ARBA00004453"/>
    </source>
</evidence>
<dbReference type="InterPro" id="IPR018541">
    <property type="entry name" value="Ftsk_gamma"/>
</dbReference>
<evidence type="ECO:0000259" key="7">
    <source>
        <dbReference type="SMART" id="SM00843"/>
    </source>
</evidence>
<evidence type="ECO:0000313" key="8">
    <source>
        <dbReference type="EMBL" id="KAF1046370.1"/>
    </source>
</evidence>
<gene>
    <name evidence="8" type="primary">rdgC_2</name>
    <name evidence="6" type="synonym">rdgC</name>
    <name evidence="8" type="ORF">GAK35_01055</name>
</gene>
<evidence type="ECO:0000313" key="9">
    <source>
        <dbReference type="Proteomes" id="UP000462435"/>
    </source>
</evidence>
<dbReference type="AlphaFoldDB" id="A0A7V8FYW8"/>
<organism evidence="8 9">
    <name type="scientific">Herbaspirillum frisingense</name>
    <dbReference type="NCBI Taxonomy" id="92645"/>
    <lineage>
        <taxon>Bacteria</taxon>
        <taxon>Pseudomonadati</taxon>
        <taxon>Pseudomonadota</taxon>
        <taxon>Betaproteobacteria</taxon>
        <taxon>Burkholderiales</taxon>
        <taxon>Oxalobacteraceae</taxon>
        <taxon>Herbaspirillum</taxon>
    </lineage>
</organism>
<comment type="subcellular location">
    <subcellularLocation>
        <location evidence="1 6">Cytoplasm</location>
        <location evidence="1 6">Nucleoid</location>
    </subcellularLocation>
</comment>
<dbReference type="SUPFAM" id="SSF46785">
    <property type="entry name" value="Winged helix' DNA-binding domain"/>
    <property type="match status" value="1"/>
</dbReference>
<dbReference type="EMBL" id="WNDX01000021">
    <property type="protein sequence ID" value="KAF1046370.1"/>
    <property type="molecule type" value="Genomic_DNA"/>
</dbReference>
<keyword evidence="5 6" id="KW-0233">DNA recombination</keyword>
<name>A0A7V8FYW8_9BURK</name>
<sequence>MWFKNIQAYRLPKNWGMTAAALADLLQPQAFSACSSLEQQSQGWAPPRPDGGLVHAVNKQLLLCLATEKKLLPMSVINQVTKERAAELEEQQGFPPGRKQTKELKEQVTDELLPRAFSITSSTRVWIDPVNGWLVVDSGSAGKAEEVLKLLVKAIPKFPLENWRTAMSPVAAMTDWLVSDEAPAGFTVDQDTELRSTAESKATVRYVRHTLEADDVRRHVEAGKQCTRLALTWCDKVSFVLTENLSIKRVAPLDVLKENTDITGKDDTELFDGDFLLMTGELAKLLNGLTDALGGVIADDVETSGQERMDLAPADAEDPLYDQAVTVVRAHQRASVSLIQRHLRIGYNRAARLLEMMEKLSVVKRARDGTFTVQQREPATA</sequence>
<dbReference type="GO" id="GO:0003690">
    <property type="term" value="F:double-stranded DNA binding"/>
    <property type="evidence" value="ECO:0007669"/>
    <property type="project" value="TreeGrafter"/>
</dbReference>
<evidence type="ECO:0000256" key="4">
    <source>
        <dbReference type="ARBA" id="ARBA00022490"/>
    </source>
</evidence>
<dbReference type="NCBIfam" id="NF001463">
    <property type="entry name" value="PRK00321.1-4"/>
    <property type="match status" value="1"/>
</dbReference>
<evidence type="ECO:0000256" key="3">
    <source>
        <dbReference type="ARBA" id="ARBA00022296"/>
    </source>
</evidence>
<evidence type="ECO:0000256" key="6">
    <source>
        <dbReference type="HAMAP-Rule" id="MF_00194"/>
    </source>
</evidence>
<keyword evidence="4 6" id="KW-0963">Cytoplasm</keyword>
<dbReference type="GO" id="GO:0000018">
    <property type="term" value="P:regulation of DNA recombination"/>
    <property type="evidence" value="ECO:0007669"/>
    <property type="project" value="TreeGrafter"/>
</dbReference>
<dbReference type="Pfam" id="PF09397">
    <property type="entry name" value="FtsK_gamma"/>
    <property type="match status" value="1"/>
</dbReference>
<dbReference type="InterPro" id="IPR036388">
    <property type="entry name" value="WH-like_DNA-bd_sf"/>
</dbReference>
<accession>A0A7V8FYW8</accession>
<dbReference type="GO" id="GO:0043590">
    <property type="term" value="C:bacterial nucleoid"/>
    <property type="evidence" value="ECO:0007669"/>
    <property type="project" value="TreeGrafter"/>
</dbReference>
<evidence type="ECO:0000256" key="5">
    <source>
        <dbReference type="ARBA" id="ARBA00023172"/>
    </source>
</evidence>
<comment type="caution">
    <text evidence="8">The sequence shown here is derived from an EMBL/GenBank/DDBJ whole genome shotgun (WGS) entry which is preliminary data.</text>
</comment>
<evidence type="ECO:0000256" key="2">
    <source>
        <dbReference type="ARBA" id="ARBA00008657"/>
    </source>
</evidence>